<feature type="region of interest" description="Disordered" evidence="3">
    <location>
        <begin position="38"/>
        <end position="67"/>
    </location>
</feature>
<comment type="subcellular location">
    <subcellularLocation>
        <location evidence="1">Nucleus</location>
    </subcellularLocation>
</comment>
<dbReference type="InterPro" id="IPR051992">
    <property type="entry name" value="OxStress_Response_Reg"/>
</dbReference>
<dbReference type="PANTHER" id="PTHR33172">
    <property type="entry name" value="OS08G0516900 PROTEIN"/>
    <property type="match status" value="1"/>
</dbReference>
<evidence type="ECO:0000313" key="4">
    <source>
        <dbReference type="EMBL" id="KAK8574854.1"/>
    </source>
</evidence>
<evidence type="ECO:0000313" key="5">
    <source>
        <dbReference type="Proteomes" id="UP001472677"/>
    </source>
</evidence>
<dbReference type="PANTHER" id="PTHR33172:SF103">
    <property type="entry name" value="PROTEIN OXIDATIVE STRESS 3"/>
    <property type="match status" value="1"/>
</dbReference>
<name>A0ABR2F997_9ROSI</name>
<evidence type="ECO:0008006" key="6">
    <source>
        <dbReference type="Google" id="ProtNLM"/>
    </source>
</evidence>
<protein>
    <recommendedName>
        <fullName evidence="6">Oxidative stress 3</fullName>
    </recommendedName>
</protein>
<proteinExistence type="predicted"/>
<reference evidence="4 5" key="1">
    <citation type="journal article" date="2024" name="G3 (Bethesda)">
        <title>Genome assembly of Hibiscus sabdariffa L. provides insights into metabolisms of medicinal natural products.</title>
        <authorList>
            <person name="Kim T."/>
        </authorList>
    </citation>
    <scope>NUCLEOTIDE SEQUENCE [LARGE SCALE GENOMIC DNA]</scope>
    <source>
        <strain evidence="4">TK-2024</strain>
        <tissue evidence="4">Old leaves</tissue>
    </source>
</reference>
<dbReference type="Proteomes" id="UP001472677">
    <property type="component" value="Unassembled WGS sequence"/>
</dbReference>
<evidence type="ECO:0000256" key="3">
    <source>
        <dbReference type="SAM" id="MobiDB-lite"/>
    </source>
</evidence>
<dbReference type="EMBL" id="JBBPBM010000007">
    <property type="protein sequence ID" value="KAK8574854.1"/>
    <property type="molecule type" value="Genomic_DNA"/>
</dbReference>
<evidence type="ECO:0000256" key="2">
    <source>
        <dbReference type="ARBA" id="ARBA00023242"/>
    </source>
</evidence>
<keyword evidence="2" id="KW-0539">Nucleus</keyword>
<sequence length="166" mass="18408">MESLSLFCRLSEMGGEDDVKEVFFVDHHQNKEINMQNDETSACASSMEDSSTSDMVDDASSSSSTCTNSNGPLYELSQLMAQLPIKRGLSKYFQGKSQSFTCMSGVRSIQQFAKKEGHYKRKMKAYTLPRPTISKKVSRNSTPAALCFASCKPPPFPVQTENFSSL</sequence>
<accession>A0ABR2F997</accession>
<evidence type="ECO:0000256" key="1">
    <source>
        <dbReference type="ARBA" id="ARBA00004123"/>
    </source>
</evidence>
<gene>
    <name evidence="4" type="ORF">V6N12_062532</name>
</gene>
<feature type="compositionally biased region" description="Polar residues" evidence="3">
    <location>
        <begin position="38"/>
        <end position="48"/>
    </location>
</feature>
<organism evidence="4 5">
    <name type="scientific">Hibiscus sabdariffa</name>
    <name type="common">roselle</name>
    <dbReference type="NCBI Taxonomy" id="183260"/>
    <lineage>
        <taxon>Eukaryota</taxon>
        <taxon>Viridiplantae</taxon>
        <taxon>Streptophyta</taxon>
        <taxon>Embryophyta</taxon>
        <taxon>Tracheophyta</taxon>
        <taxon>Spermatophyta</taxon>
        <taxon>Magnoliopsida</taxon>
        <taxon>eudicotyledons</taxon>
        <taxon>Gunneridae</taxon>
        <taxon>Pentapetalae</taxon>
        <taxon>rosids</taxon>
        <taxon>malvids</taxon>
        <taxon>Malvales</taxon>
        <taxon>Malvaceae</taxon>
        <taxon>Malvoideae</taxon>
        <taxon>Hibiscus</taxon>
    </lineage>
</organism>
<feature type="compositionally biased region" description="Low complexity" evidence="3">
    <location>
        <begin position="49"/>
        <end position="67"/>
    </location>
</feature>
<keyword evidence="5" id="KW-1185">Reference proteome</keyword>
<comment type="caution">
    <text evidence="4">The sequence shown here is derived from an EMBL/GenBank/DDBJ whole genome shotgun (WGS) entry which is preliminary data.</text>
</comment>